<dbReference type="AlphaFoldDB" id="A0A074Z6A7"/>
<keyword evidence="3" id="KW-1185">Reference proteome</keyword>
<feature type="compositionally biased region" description="Polar residues" evidence="1">
    <location>
        <begin position="1"/>
        <end position="30"/>
    </location>
</feature>
<accession>A0A074Z6A7</accession>
<organism evidence="2 3">
    <name type="scientific">Opisthorchis viverrini</name>
    <name type="common">Southeast Asian liver fluke</name>
    <dbReference type="NCBI Taxonomy" id="6198"/>
    <lineage>
        <taxon>Eukaryota</taxon>
        <taxon>Metazoa</taxon>
        <taxon>Spiralia</taxon>
        <taxon>Lophotrochozoa</taxon>
        <taxon>Platyhelminthes</taxon>
        <taxon>Trematoda</taxon>
        <taxon>Digenea</taxon>
        <taxon>Opisthorchiida</taxon>
        <taxon>Opisthorchiata</taxon>
        <taxon>Opisthorchiidae</taxon>
        <taxon>Opisthorchis</taxon>
    </lineage>
</organism>
<evidence type="ECO:0000313" key="2">
    <source>
        <dbReference type="EMBL" id="KER18780.1"/>
    </source>
</evidence>
<protein>
    <submittedName>
        <fullName evidence="2">Uncharacterized protein</fullName>
    </submittedName>
</protein>
<name>A0A074Z6A7_OPIVI</name>
<dbReference type="KEGG" id="ovi:T265_15830"/>
<evidence type="ECO:0000256" key="1">
    <source>
        <dbReference type="SAM" id="MobiDB-lite"/>
    </source>
</evidence>
<dbReference type="CTD" id="20329995"/>
<feature type="region of interest" description="Disordered" evidence="1">
    <location>
        <begin position="1"/>
        <end position="31"/>
    </location>
</feature>
<evidence type="ECO:0000313" key="3">
    <source>
        <dbReference type="Proteomes" id="UP000054324"/>
    </source>
</evidence>
<feature type="non-terminal residue" evidence="2">
    <location>
        <position position="1"/>
    </location>
</feature>
<dbReference type="Proteomes" id="UP000054324">
    <property type="component" value="Unassembled WGS sequence"/>
</dbReference>
<gene>
    <name evidence="2" type="ORF">T265_15830</name>
</gene>
<proteinExistence type="predicted"/>
<reference evidence="2 3" key="1">
    <citation type="submission" date="2013-11" db="EMBL/GenBank/DDBJ databases">
        <title>Opisthorchis viverrini - life in the bile duct.</title>
        <authorList>
            <person name="Young N.D."/>
            <person name="Nagarajan N."/>
            <person name="Lin S.J."/>
            <person name="Korhonen P.K."/>
            <person name="Jex A.R."/>
            <person name="Hall R.S."/>
            <person name="Safavi-Hemami H."/>
            <person name="Kaewkong W."/>
            <person name="Bertrand D."/>
            <person name="Gao S."/>
            <person name="Seet Q."/>
            <person name="Wongkham S."/>
            <person name="Teh B.T."/>
            <person name="Wongkham C."/>
            <person name="Intapan P.M."/>
            <person name="Maleewong W."/>
            <person name="Yang X."/>
            <person name="Hu M."/>
            <person name="Wang Z."/>
            <person name="Hofmann A."/>
            <person name="Sternberg P.W."/>
            <person name="Tan P."/>
            <person name="Wang J."/>
            <person name="Gasser R.B."/>
        </authorList>
    </citation>
    <scope>NUCLEOTIDE SEQUENCE [LARGE SCALE GENOMIC DNA]</scope>
</reference>
<sequence length="76" mass="8545">VCTSVCTSRGLENQTNTAGSPSPTPASTDLSYPKPYVVAKRFLSLSYKHQLPLKLWMRRRPRDIFLPAVIKQLAIE</sequence>
<dbReference type="EMBL" id="KL598004">
    <property type="protein sequence ID" value="KER18780.1"/>
    <property type="molecule type" value="Genomic_DNA"/>
</dbReference>
<dbReference type="GeneID" id="20329995"/>
<dbReference type="RefSeq" id="XP_009177474.1">
    <property type="nucleotide sequence ID" value="XM_009179210.1"/>
</dbReference>